<accession>A0A1I7X707</accession>
<name>A0A1I7X707_HETBA</name>
<keyword evidence="1" id="KW-1185">Reference proteome</keyword>
<dbReference type="AlphaFoldDB" id="A0A1I7X707"/>
<dbReference type="WBParaSite" id="Hba_13259">
    <property type="protein sequence ID" value="Hba_13259"/>
    <property type="gene ID" value="Hba_13259"/>
</dbReference>
<dbReference type="Proteomes" id="UP000095283">
    <property type="component" value="Unplaced"/>
</dbReference>
<organism evidence="1 2">
    <name type="scientific">Heterorhabditis bacteriophora</name>
    <name type="common">Entomopathogenic nematode worm</name>
    <dbReference type="NCBI Taxonomy" id="37862"/>
    <lineage>
        <taxon>Eukaryota</taxon>
        <taxon>Metazoa</taxon>
        <taxon>Ecdysozoa</taxon>
        <taxon>Nematoda</taxon>
        <taxon>Chromadorea</taxon>
        <taxon>Rhabditida</taxon>
        <taxon>Rhabditina</taxon>
        <taxon>Rhabditomorpha</taxon>
        <taxon>Strongyloidea</taxon>
        <taxon>Heterorhabditidae</taxon>
        <taxon>Heterorhabditis</taxon>
    </lineage>
</organism>
<reference evidence="2" key="1">
    <citation type="submission" date="2016-11" db="UniProtKB">
        <authorList>
            <consortium name="WormBaseParasite"/>
        </authorList>
    </citation>
    <scope>IDENTIFICATION</scope>
</reference>
<protein>
    <submittedName>
        <fullName evidence="2">Uncharacterized protein</fullName>
    </submittedName>
</protein>
<sequence>MKYKSPDNPFGLRYGTGLSGGFGYSRVKSQSTDPSGFLEPRHLPKCSVEPGICLSVQRPPPLREESGYFWTLLKRLALRCWTASGAYWHLGFKKMYYILFFYI</sequence>
<evidence type="ECO:0000313" key="2">
    <source>
        <dbReference type="WBParaSite" id="Hba_13259"/>
    </source>
</evidence>
<proteinExistence type="predicted"/>
<evidence type="ECO:0000313" key="1">
    <source>
        <dbReference type="Proteomes" id="UP000095283"/>
    </source>
</evidence>